<evidence type="ECO:0000313" key="3">
    <source>
        <dbReference type="EMBL" id="NHN27910.1"/>
    </source>
</evidence>
<comment type="caution">
    <text evidence="3">The sequence shown here is derived from an EMBL/GenBank/DDBJ whole genome shotgun (WGS) entry which is preliminary data.</text>
</comment>
<reference evidence="4" key="1">
    <citation type="submission" date="2019-05" db="EMBL/GenBank/DDBJ databases">
        <title>Flavobacterium profundi sp. nov., isolated from a deep-sea seamount.</title>
        <authorList>
            <person name="Zhang D.-C."/>
        </authorList>
    </citation>
    <scope>NUCLEOTIDE SEQUENCE [LARGE SCALE GENOMIC DNA]</scope>
    <source>
        <strain evidence="4">EC11</strain>
    </source>
</reference>
<name>A0ABX0IXD4_9FLAO</name>
<reference evidence="3 4" key="3">
    <citation type="submission" date="2020-02" db="EMBL/GenBank/DDBJ databases">
        <title>Flavobacterium profundi sp. nov., isolated from a deep-sea seamount.</title>
        <authorList>
            <person name="Zhang D.-C."/>
        </authorList>
    </citation>
    <scope>NUCLEOTIDE SEQUENCE [LARGE SCALE GENOMIC DNA]</scope>
    <source>
        <strain evidence="3 4">EC11</strain>
    </source>
</reference>
<evidence type="ECO:0000313" key="4">
    <source>
        <dbReference type="Proteomes" id="UP000817854"/>
    </source>
</evidence>
<keyword evidence="2" id="KW-0472">Membrane</keyword>
<keyword evidence="1" id="KW-0175">Coiled coil</keyword>
<keyword evidence="2" id="KW-0812">Transmembrane</keyword>
<sequence>MPYIEEKDLVALHQEIEKNNRELKEFTNNLKKERKKGDVFKGQRNIFIIVSGIVLLVLFSIVVVYYTKPLLLINNTFLNEKGIGLYDSGKIDTLEKKILEYKKINEELLNSNSLMKENSKSSSAQVDIVYTVQIGAFYDQRISLHSEVFGNFKELQEDEFYKYSLGNFDNLNEAQIFRKKLLTIGFEDAFIVSYKEGKRLKIEEVN</sequence>
<evidence type="ECO:0000256" key="1">
    <source>
        <dbReference type="SAM" id="Coils"/>
    </source>
</evidence>
<feature type="coiled-coil region" evidence="1">
    <location>
        <begin position="9"/>
        <end position="36"/>
    </location>
</feature>
<reference evidence="3 4" key="2">
    <citation type="submission" date="2019-05" db="EMBL/GenBank/DDBJ databases">
        <authorList>
            <person name="Lianzixin W."/>
        </authorList>
    </citation>
    <scope>NUCLEOTIDE SEQUENCE [LARGE SCALE GENOMIC DNA]</scope>
    <source>
        <strain evidence="3 4">EC11</strain>
    </source>
</reference>
<protein>
    <submittedName>
        <fullName evidence="3">SPOR domain-containing protein</fullName>
    </submittedName>
</protein>
<dbReference type="Proteomes" id="UP000817854">
    <property type="component" value="Unassembled WGS sequence"/>
</dbReference>
<organism evidence="3 4">
    <name type="scientific">Flavobacterium jejuense</name>
    <dbReference type="NCBI Taxonomy" id="1544455"/>
    <lineage>
        <taxon>Bacteria</taxon>
        <taxon>Pseudomonadati</taxon>
        <taxon>Bacteroidota</taxon>
        <taxon>Flavobacteriia</taxon>
        <taxon>Flavobacteriales</taxon>
        <taxon>Flavobacteriaceae</taxon>
        <taxon>Flavobacterium</taxon>
    </lineage>
</organism>
<evidence type="ECO:0000256" key="2">
    <source>
        <dbReference type="SAM" id="Phobius"/>
    </source>
</evidence>
<feature type="transmembrane region" description="Helical" evidence="2">
    <location>
        <begin position="45"/>
        <end position="66"/>
    </location>
</feature>
<dbReference type="EMBL" id="VEVQ02000019">
    <property type="protein sequence ID" value="NHN27910.1"/>
    <property type="molecule type" value="Genomic_DNA"/>
</dbReference>
<keyword evidence="4" id="KW-1185">Reference proteome</keyword>
<dbReference type="RefSeq" id="WP_140964414.1">
    <property type="nucleotide sequence ID" value="NZ_VEVQ02000019.1"/>
</dbReference>
<accession>A0ABX0IXD4</accession>
<gene>
    <name evidence="3" type="ORF">FIA58_019710</name>
</gene>
<keyword evidence="2" id="KW-1133">Transmembrane helix</keyword>
<proteinExistence type="predicted"/>